<evidence type="ECO:0000313" key="2">
    <source>
        <dbReference type="EMBL" id="PGG97930.1"/>
    </source>
</evidence>
<feature type="region of interest" description="Disordered" evidence="1">
    <location>
        <begin position="97"/>
        <end position="142"/>
    </location>
</feature>
<dbReference type="Proteomes" id="UP000223968">
    <property type="component" value="Unassembled WGS sequence"/>
</dbReference>
<dbReference type="OrthoDB" id="77405at2759"/>
<reference evidence="2 3" key="1">
    <citation type="submission" date="2017-10" db="EMBL/GenBank/DDBJ databases">
        <title>Comparative genomics in systemic dimorphic fungi from Ajellomycetaceae.</title>
        <authorList>
            <person name="Munoz J.F."/>
            <person name="Mcewen J.G."/>
            <person name="Clay O.K."/>
            <person name="Cuomo C.A."/>
        </authorList>
    </citation>
    <scope>NUCLEOTIDE SEQUENCE [LARGE SCALE GENOMIC DNA]</scope>
    <source>
        <strain evidence="2 3">UAMH5409</strain>
    </source>
</reference>
<evidence type="ECO:0000313" key="3">
    <source>
        <dbReference type="Proteomes" id="UP000223968"/>
    </source>
</evidence>
<dbReference type="AlphaFoldDB" id="A0A2B7WN28"/>
<sequence length="359" mass="39827">MAQRMDEAMVEVMEKLGSITEHLRKLDFIEPANSISKSTQTIVEVFINATIEFTDYDMVMLPSSTETSPFKSEDNGQASRNGYQEVLVEGCEPEENRLLDLSPPAPAPKASSSWATVAAGPPQGHQPNGRSGTKAPKKENSQLPVVPIHPVVRAVPPPAKEGLENKAGILIVKGKFRAGSLNFLTARIHEGALYSVEIEYHSGFAEIIFHQAQQAKDFLIQDKLAIEKTGHGRFGPDFEVKHEGFRVQQWDNNMAKMNLIGPHRERRRLTFVRSRLLGSPYAYKTLQEEITRIAGWDGVDFIWAFNSGNVTAAFKSVQTAMIVRQHFLQKASKASGPYKGVEVTYSTDPCEKPLHLGRG</sequence>
<name>A0A2B7WN28_9EURO</name>
<proteinExistence type="predicted"/>
<dbReference type="STRING" id="1447875.A0A2B7WN28"/>
<evidence type="ECO:0000256" key="1">
    <source>
        <dbReference type="SAM" id="MobiDB-lite"/>
    </source>
</evidence>
<accession>A0A2B7WN28</accession>
<organism evidence="2 3">
    <name type="scientific">Helicocarpus griseus UAMH5409</name>
    <dbReference type="NCBI Taxonomy" id="1447875"/>
    <lineage>
        <taxon>Eukaryota</taxon>
        <taxon>Fungi</taxon>
        <taxon>Dikarya</taxon>
        <taxon>Ascomycota</taxon>
        <taxon>Pezizomycotina</taxon>
        <taxon>Eurotiomycetes</taxon>
        <taxon>Eurotiomycetidae</taxon>
        <taxon>Onygenales</taxon>
        <taxon>Ajellomycetaceae</taxon>
        <taxon>Helicocarpus</taxon>
    </lineage>
</organism>
<evidence type="ECO:0008006" key="4">
    <source>
        <dbReference type="Google" id="ProtNLM"/>
    </source>
</evidence>
<keyword evidence="3" id="KW-1185">Reference proteome</keyword>
<gene>
    <name evidence="2" type="ORF">AJ79_09043</name>
</gene>
<comment type="caution">
    <text evidence="2">The sequence shown here is derived from an EMBL/GenBank/DDBJ whole genome shotgun (WGS) entry which is preliminary data.</text>
</comment>
<dbReference type="EMBL" id="PDNB01000236">
    <property type="protein sequence ID" value="PGG97930.1"/>
    <property type="molecule type" value="Genomic_DNA"/>
</dbReference>
<protein>
    <recommendedName>
        <fullName evidence="4">RRM domain-containing protein</fullName>
    </recommendedName>
</protein>